<name>A0A6M8SVG2_9NEIS</name>
<dbReference type="InterPro" id="IPR004174">
    <property type="entry name" value="GpW"/>
</dbReference>
<evidence type="ECO:0008006" key="3">
    <source>
        <dbReference type="Google" id="ProtNLM"/>
    </source>
</evidence>
<sequence length="74" mass="8384">MTDLSTLRQRLVEAENARHKLLTGSLRERINRAGTEITYSRADIDKLERYISTLKGEIAVASGGAGRRVMQQYF</sequence>
<dbReference type="Proteomes" id="UP000504844">
    <property type="component" value="Chromosome"/>
</dbReference>
<dbReference type="InterPro" id="IPR036626">
    <property type="entry name" value="GpW_sf"/>
</dbReference>
<dbReference type="GO" id="GO:0019058">
    <property type="term" value="P:viral life cycle"/>
    <property type="evidence" value="ECO:0007669"/>
    <property type="project" value="InterPro"/>
</dbReference>
<dbReference type="AlphaFoldDB" id="A0A6M8SVG2"/>
<proteinExistence type="predicted"/>
<dbReference type="KEGG" id="dee:HQN60_15640"/>
<gene>
    <name evidence="1" type="ORF">HQN60_15640</name>
</gene>
<dbReference type="SUPFAM" id="SSF64210">
    <property type="entry name" value="Head-to-tail joining protein W, gpW"/>
    <property type="match status" value="1"/>
</dbReference>
<dbReference type="EMBL" id="CP054143">
    <property type="protein sequence ID" value="QKJ68038.1"/>
    <property type="molecule type" value="Genomic_DNA"/>
</dbReference>
<organism evidence="1 2">
    <name type="scientific">Deefgea piscis</name>
    <dbReference type="NCBI Taxonomy" id="2739061"/>
    <lineage>
        <taxon>Bacteria</taxon>
        <taxon>Pseudomonadati</taxon>
        <taxon>Pseudomonadota</taxon>
        <taxon>Betaproteobacteria</taxon>
        <taxon>Neisseriales</taxon>
        <taxon>Chitinibacteraceae</taxon>
        <taxon>Deefgea</taxon>
    </lineage>
</organism>
<dbReference type="Gene3D" id="3.30.1580.10">
    <property type="entry name" value="Head-to-tail joining protein W"/>
    <property type="match status" value="1"/>
</dbReference>
<evidence type="ECO:0000313" key="1">
    <source>
        <dbReference type="EMBL" id="QKJ68038.1"/>
    </source>
</evidence>
<keyword evidence="2" id="KW-1185">Reference proteome</keyword>
<evidence type="ECO:0000313" key="2">
    <source>
        <dbReference type="Proteomes" id="UP000504844"/>
    </source>
</evidence>
<dbReference type="RefSeq" id="WP_173534539.1">
    <property type="nucleotide sequence ID" value="NZ_CP054143.1"/>
</dbReference>
<reference evidence="1 2" key="1">
    <citation type="submission" date="2020-05" db="EMBL/GenBank/DDBJ databases">
        <title>Complete genome sequence of Deefgea sp. D17.</title>
        <authorList>
            <person name="Bae J.-W."/>
            <person name="Han J.E."/>
        </authorList>
    </citation>
    <scope>NUCLEOTIDE SEQUENCE [LARGE SCALE GENOMIC DNA]</scope>
    <source>
        <strain evidence="1 2">D17</strain>
    </source>
</reference>
<dbReference type="Pfam" id="PF02831">
    <property type="entry name" value="gpW"/>
    <property type="match status" value="1"/>
</dbReference>
<protein>
    <recommendedName>
        <fullName evidence="3">Phage tail protein</fullName>
    </recommendedName>
</protein>
<accession>A0A6M8SVG2</accession>